<evidence type="ECO:0000313" key="2">
    <source>
        <dbReference type="WBParaSite" id="HCON_00156410-00001"/>
    </source>
</evidence>
<reference evidence="2" key="1">
    <citation type="submission" date="2020-12" db="UniProtKB">
        <authorList>
            <consortium name="WormBaseParasite"/>
        </authorList>
    </citation>
    <scope>IDENTIFICATION</scope>
    <source>
        <strain evidence="2">MHco3</strain>
    </source>
</reference>
<dbReference type="Proteomes" id="UP000025227">
    <property type="component" value="Unplaced"/>
</dbReference>
<dbReference type="WBParaSite" id="HCON_00156410-00001">
    <property type="protein sequence ID" value="HCON_00156410-00001"/>
    <property type="gene ID" value="HCON_00156410"/>
</dbReference>
<organism evidence="1 2">
    <name type="scientific">Haemonchus contortus</name>
    <name type="common">Barber pole worm</name>
    <dbReference type="NCBI Taxonomy" id="6289"/>
    <lineage>
        <taxon>Eukaryota</taxon>
        <taxon>Metazoa</taxon>
        <taxon>Ecdysozoa</taxon>
        <taxon>Nematoda</taxon>
        <taxon>Chromadorea</taxon>
        <taxon>Rhabditida</taxon>
        <taxon>Rhabditina</taxon>
        <taxon>Rhabditomorpha</taxon>
        <taxon>Strongyloidea</taxon>
        <taxon>Trichostrongylidae</taxon>
        <taxon>Haemonchus</taxon>
    </lineage>
</organism>
<sequence length="59" mass="6471">MTNFLVDSESSFCLASADRITLLKMAIYRYGYGGYGRGYGGWGRGYGGYGGYPGYGFNR</sequence>
<evidence type="ECO:0000313" key="1">
    <source>
        <dbReference type="Proteomes" id="UP000025227"/>
    </source>
</evidence>
<protein>
    <submittedName>
        <fullName evidence="2">Shematrin-like protein 1</fullName>
    </submittedName>
</protein>
<keyword evidence="1" id="KW-1185">Reference proteome</keyword>
<name>A0A7I5EDD9_HAECO</name>
<dbReference type="AlphaFoldDB" id="A0A7I5EDD9"/>
<proteinExistence type="predicted"/>
<accession>A0A7I5EDD9</accession>